<name>A0ABR3XXX5_9PEZI</name>
<feature type="compositionally biased region" description="Low complexity" evidence="1">
    <location>
        <begin position="148"/>
        <end position="163"/>
    </location>
</feature>
<organism evidence="3 4">
    <name type="scientific">Phialemonium thermophilum</name>
    <dbReference type="NCBI Taxonomy" id="223376"/>
    <lineage>
        <taxon>Eukaryota</taxon>
        <taxon>Fungi</taxon>
        <taxon>Dikarya</taxon>
        <taxon>Ascomycota</taxon>
        <taxon>Pezizomycotina</taxon>
        <taxon>Sordariomycetes</taxon>
        <taxon>Sordariomycetidae</taxon>
        <taxon>Cephalothecales</taxon>
        <taxon>Cephalothecaceae</taxon>
        <taxon>Phialemonium</taxon>
    </lineage>
</organism>
<evidence type="ECO:0000313" key="3">
    <source>
        <dbReference type="EMBL" id="KAL1880492.1"/>
    </source>
</evidence>
<feature type="compositionally biased region" description="Low complexity" evidence="1">
    <location>
        <begin position="114"/>
        <end position="125"/>
    </location>
</feature>
<protein>
    <recommendedName>
        <fullName evidence="2">SRP9 domain-containing protein</fullName>
    </recommendedName>
</protein>
<keyword evidence="4" id="KW-1185">Reference proteome</keyword>
<reference evidence="3 4" key="1">
    <citation type="journal article" date="2024" name="Commun. Biol.">
        <title>Comparative genomic analysis of thermophilic fungi reveals convergent evolutionary adaptations and gene losses.</title>
        <authorList>
            <person name="Steindorff A.S."/>
            <person name="Aguilar-Pontes M.V."/>
            <person name="Robinson A.J."/>
            <person name="Andreopoulos B."/>
            <person name="LaButti K."/>
            <person name="Kuo A."/>
            <person name="Mondo S."/>
            <person name="Riley R."/>
            <person name="Otillar R."/>
            <person name="Haridas S."/>
            <person name="Lipzen A."/>
            <person name="Grimwood J."/>
            <person name="Schmutz J."/>
            <person name="Clum A."/>
            <person name="Reid I.D."/>
            <person name="Moisan M.C."/>
            <person name="Butler G."/>
            <person name="Nguyen T.T.M."/>
            <person name="Dewar K."/>
            <person name="Conant G."/>
            <person name="Drula E."/>
            <person name="Henrissat B."/>
            <person name="Hansel C."/>
            <person name="Singer S."/>
            <person name="Hutchinson M.I."/>
            <person name="de Vries R.P."/>
            <person name="Natvig D.O."/>
            <person name="Powell A.J."/>
            <person name="Tsang A."/>
            <person name="Grigoriev I.V."/>
        </authorList>
    </citation>
    <scope>NUCLEOTIDE SEQUENCE [LARGE SCALE GENOMIC DNA]</scope>
    <source>
        <strain evidence="3 4">ATCC 24622</strain>
    </source>
</reference>
<gene>
    <name evidence="3" type="ORF">VTK73DRAFT_5879</name>
</gene>
<feature type="domain" description="SRP9" evidence="2">
    <location>
        <begin position="5"/>
        <end position="111"/>
    </location>
</feature>
<feature type="region of interest" description="Disordered" evidence="1">
    <location>
        <begin position="114"/>
        <end position="174"/>
    </location>
</feature>
<dbReference type="Pfam" id="PF05486">
    <property type="entry name" value="SRP9-21"/>
    <property type="match status" value="1"/>
</dbReference>
<proteinExistence type="predicted"/>
<evidence type="ECO:0000256" key="1">
    <source>
        <dbReference type="SAM" id="MobiDB-lite"/>
    </source>
</evidence>
<sequence length="174" mass="18313">MPTYKKSEDWLLQSSLLIEARPATTRITTRYSIHPARRRDRSSKEKGAPTENILGTVASDAPAPAQPPPRGELELKTYDPVSGVTLKYRTCKAAEVSRLVQMLGGPLGRRMAGLPSAPAGTAAAAAEDETLPDAPGGDSGSGVLTPIAGQQAAQQQSQQQQGAGAKGKKKKGRR</sequence>
<dbReference type="InterPro" id="IPR039432">
    <property type="entry name" value="SRP9_dom"/>
</dbReference>
<dbReference type="Proteomes" id="UP001586593">
    <property type="component" value="Unassembled WGS sequence"/>
</dbReference>
<evidence type="ECO:0000259" key="2">
    <source>
        <dbReference type="Pfam" id="PF05486"/>
    </source>
</evidence>
<dbReference type="EMBL" id="JAZHXJ010000033">
    <property type="protein sequence ID" value="KAL1880492.1"/>
    <property type="molecule type" value="Genomic_DNA"/>
</dbReference>
<feature type="region of interest" description="Disordered" evidence="1">
    <location>
        <begin position="29"/>
        <end position="75"/>
    </location>
</feature>
<dbReference type="PANTHER" id="PTHR12834">
    <property type="entry name" value="SIGNAL RECOGNITION PARTICLE 9 KDA PROTEIN"/>
    <property type="match status" value="1"/>
</dbReference>
<dbReference type="PANTHER" id="PTHR12834:SF12">
    <property type="entry name" value="SIGNAL RECOGNITION PARTICLE 9 KDA PROTEIN"/>
    <property type="match status" value="1"/>
</dbReference>
<accession>A0ABR3XXX5</accession>
<dbReference type="InterPro" id="IPR039914">
    <property type="entry name" value="SRP9-like"/>
</dbReference>
<comment type="caution">
    <text evidence="3">The sequence shown here is derived from an EMBL/GenBank/DDBJ whole genome shotgun (WGS) entry which is preliminary data.</text>
</comment>
<evidence type="ECO:0000313" key="4">
    <source>
        <dbReference type="Proteomes" id="UP001586593"/>
    </source>
</evidence>